<comment type="caution">
    <text evidence="1">The sequence shown here is derived from an EMBL/GenBank/DDBJ whole genome shotgun (WGS) entry which is preliminary data.</text>
</comment>
<dbReference type="InterPro" id="IPR043731">
    <property type="entry name" value="DUF5674"/>
</dbReference>
<protein>
    <submittedName>
        <fullName evidence="1">Uncharacterized protein</fullName>
    </submittedName>
</protein>
<dbReference type="Proteomes" id="UP000176355">
    <property type="component" value="Unassembled WGS sequence"/>
</dbReference>
<evidence type="ECO:0000313" key="1">
    <source>
        <dbReference type="EMBL" id="OHA43438.1"/>
    </source>
</evidence>
<dbReference type="EMBL" id="MHSL01000024">
    <property type="protein sequence ID" value="OHA43438.1"/>
    <property type="molecule type" value="Genomic_DNA"/>
</dbReference>
<proteinExistence type="predicted"/>
<evidence type="ECO:0000313" key="2">
    <source>
        <dbReference type="Proteomes" id="UP000176355"/>
    </source>
</evidence>
<reference evidence="1 2" key="1">
    <citation type="journal article" date="2016" name="Nat. Commun.">
        <title>Thousands of microbial genomes shed light on interconnected biogeochemical processes in an aquifer system.</title>
        <authorList>
            <person name="Anantharaman K."/>
            <person name="Brown C.T."/>
            <person name="Hug L.A."/>
            <person name="Sharon I."/>
            <person name="Castelle C.J."/>
            <person name="Probst A.J."/>
            <person name="Thomas B.C."/>
            <person name="Singh A."/>
            <person name="Wilkins M.J."/>
            <person name="Karaoz U."/>
            <person name="Brodie E.L."/>
            <person name="Williams K.H."/>
            <person name="Hubbard S.S."/>
            <person name="Banfield J.F."/>
        </authorList>
    </citation>
    <scope>NUCLEOTIDE SEQUENCE [LARGE SCALE GENOMIC DNA]</scope>
</reference>
<dbReference type="AlphaFoldDB" id="A0A1G2P524"/>
<organism evidence="1 2">
    <name type="scientific">Candidatus Taylorbacteria bacterium RIFCSPLOWO2_12_FULL_44_15c</name>
    <dbReference type="NCBI Taxonomy" id="1802333"/>
    <lineage>
        <taxon>Bacteria</taxon>
        <taxon>Candidatus Tayloriibacteriota</taxon>
    </lineage>
</organism>
<accession>A0A1G2P524</accession>
<dbReference type="STRING" id="1802333.A3G03_01205"/>
<gene>
    <name evidence="1" type="ORF">A3G03_01205</name>
</gene>
<sequence length="112" mass="12775">MKIVKDQISLEELQTLAKEFYGAMIKGVADIERGVAAFGGEYHMEANMILIEDGSGQSNLWGFNVYFKKPREDWLEYISLINIRPVDGNFDMMIGDEQIRNKVKEIVNSKIA</sequence>
<dbReference type="Pfam" id="PF18924">
    <property type="entry name" value="DUF5674"/>
    <property type="match status" value="1"/>
</dbReference>
<name>A0A1G2P524_9BACT</name>